<reference evidence="9 10" key="1">
    <citation type="submission" date="2016-10" db="EMBL/GenBank/DDBJ databases">
        <title>Actinomyces aegypiusis sp. nov., isolated from the Aegypius monachus in Qinghai Tibet Plateau China.</title>
        <authorList>
            <person name="Wang Y."/>
        </authorList>
    </citation>
    <scope>NUCLEOTIDE SEQUENCE [LARGE SCALE GENOMIC DNA]</scope>
    <source>
        <strain evidence="9 10">VUL4_3</strain>
    </source>
</reference>
<evidence type="ECO:0000256" key="4">
    <source>
        <dbReference type="HAMAP-Rule" id="MF_01925"/>
    </source>
</evidence>
<dbReference type="HAMAP" id="MF_01925">
    <property type="entry name" value="P5C_reductase"/>
    <property type="match status" value="1"/>
</dbReference>
<sequence length="280" mass="28337">MSELTKFSDHTKVAFLGSGNMAGAIVRGLIADGHQKDCVLVTDRSGKSGPALAKETGCTYVAETKELIAQAQILILACKPHQVADLLAPLQQEIKDSAPLVVSILAGTSCEKLAKSLPDGYSSLVRVMPNVGAALGQSTTAVATQSATENEVQAVADLFSAVGSVSVIDEGNFATFTAMAGCSPAWFAASVEALARAGVANGLSAATAMKAAAEAMRASADLLLAEEDLPLAGAEVIRRVCSPGGTTVAGLQAAESAGLRHVWAAAVEAAIARDTTLGAS</sequence>
<dbReference type="AlphaFoldDB" id="A0A1D9MKW8"/>
<dbReference type="Gene3D" id="3.40.50.720">
    <property type="entry name" value="NAD(P)-binding Rossmann-like Domain"/>
    <property type="match status" value="1"/>
</dbReference>
<keyword evidence="2 4" id="KW-0521">NADP</keyword>
<dbReference type="InterPro" id="IPR008927">
    <property type="entry name" value="6-PGluconate_DH-like_C_sf"/>
</dbReference>
<dbReference type="InterPro" id="IPR036291">
    <property type="entry name" value="NAD(P)-bd_dom_sf"/>
</dbReference>
<dbReference type="GO" id="GO:0004735">
    <property type="term" value="F:pyrroline-5-carboxylate reductase activity"/>
    <property type="evidence" value="ECO:0007669"/>
    <property type="project" value="UniProtKB-UniRule"/>
</dbReference>
<dbReference type="SUPFAM" id="SSF48179">
    <property type="entry name" value="6-phosphogluconate dehydrogenase C-terminal domain-like"/>
    <property type="match status" value="1"/>
</dbReference>
<organism evidence="9 10">
    <name type="scientific">Boudabousia tangfeifanii</name>
    <dbReference type="NCBI Taxonomy" id="1912795"/>
    <lineage>
        <taxon>Bacteria</taxon>
        <taxon>Bacillati</taxon>
        <taxon>Actinomycetota</taxon>
        <taxon>Actinomycetes</taxon>
        <taxon>Actinomycetales</taxon>
        <taxon>Actinomycetaceae</taxon>
        <taxon>Boudabousia</taxon>
    </lineage>
</organism>
<keyword evidence="10" id="KW-1185">Reference proteome</keyword>
<dbReference type="InterPro" id="IPR028939">
    <property type="entry name" value="P5C_Rdtase_cat_N"/>
</dbReference>
<evidence type="ECO:0000256" key="5">
    <source>
        <dbReference type="NCBIfam" id="TIGR00112"/>
    </source>
</evidence>
<dbReference type="InterPro" id="IPR029036">
    <property type="entry name" value="P5CR_dimer"/>
</dbReference>
<dbReference type="EMBL" id="CP017812">
    <property type="protein sequence ID" value="AOZ72932.1"/>
    <property type="molecule type" value="Genomic_DNA"/>
</dbReference>
<comment type="catalytic activity">
    <reaction evidence="4">
        <text>L-proline + NADP(+) = (S)-1-pyrroline-5-carboxylate + NADPH + 2 H(+)</text>
        <dbReference type="Rhea" id="RHEA:14109"/>
        <dbReference type="ChEBI" id="CHEBI:15378"/>
        <dbReference type="ChEBI" id="CHEBI:17388"/>
        <dbReference type="ChEBI" id="CHEBI:57783"/>
        <dbReference type="ChEBI" id="CHEBI:58349"/>
        <dbReference type="ChEBI" id="CHEBI:60039"/>
        <dbReference type="EC" id="1.5.1.2"/>
    </reaction>
</comment>
<keyword evidence="4" id="KW-0963">Cytoplasm</keyword>
<dbReference type="NCBIfam" id="TIGR00112">
    <property type="entry name" value="proC"/>
    <property type="match status" value="1"/>
</dbReference>
<dbReference type="EC" id="1.5.1.2" evidence="4 5"/>
<name>A0A1D9MKW8_9ACTO</name>
<dbReference type="Gene3D" id="1.10.3730.10">
    <property type="entry name" value="ProC C-terminal domain-like"/>
    <property type="match status" value="1"/>
</dbReference>
<comment type="subcellular location">
    <subcellularLocation>
        <location evidence="4">Cytoplasm</location>
    </subcellularLocation>
</comment>
<comment type="similarity">
    <text evidence="1 4">Belongs to the pyrroline-5-carboxylate reductase family.</text>
</comment>
<dbReference type="PANTHER" id="PTHR11645">
    <property type="entry name" value="PYRROLINE-5-CARBOXYLATE REDUCTASE"/>
    <property type="match status" value="1"/>
</dbReference>
<dbReference type="Pfam" id="PF14748">
    <property type="entry name" value="P5CR_dimer"/>
    <property type="match status" value="1"/>
</dbReference>
<feature type="domain" description="Pyrroline-5-carboxylate reductase catalytic N-terminal" evidence="7">
    <location>
        <begin position="12"/>
        <end position="107"/>
    </location>
</feature>
<dbReference type="GO" id="GO:0005737">
    <property type="term" value="C:cytoplasm"/>
    <property type="evidence" value="ECO:0007669"/>
    <property type="project" value="UniProtKB-SubCell"/>
</dbReference>
<dbReference type="RefSeq" id="WP_071164397.1">
    <property type="nucleotide sequence ID" value="NZ_CP017812.1"/>
</dbReference>
<evidence type="ECO:0000256" key="6">
    <source>
        <dbReference type="PIRSR" id="PIRSR000193-1"/>
    </source>
</evidence>
<evidence type="ECO:0000259" key="8">
    <source>
        <dbReference type="Pfam" id="PF14748"/>
    </source>
</evidence>
<dbReference type="PIRSF" id="PIRSF000193">
    <property type="entry name" value="Pyrrol-5-carb_rd"/>
    <property type="match status" value="1"/>
</dbReference>
<feature type="binding site" evidence="6">
    <location>
        <begin position="77"/>
        <end position="80"/>
    </location>
    <ligand>
        <name>NADP(+)</name>
        <dbReference type="ChEBI" id="CHEBI:58349"/>
    </ligand>
</feature>
<evidence type="ECO:0000256" key="2">
    <source>
        <dbReference type="ARBA" id="ARBA00022857"/>
    </source>
</evidence>
<keyword evidence="4" id="KW-0028">Amino-acid biosynthesis</keyword>
<evidence type="ECO:0000313" key="10">
    <source>
        <dbReference type="Proteomes" id="UP000176288"/>
    </source>
</evidence>
<dbReference type="STRING" id="1912795.BK816_06195"/>
<accession>A0A1D9MKW8</accession>
<dbReference type="PANTHER" id="PTHR11645:SF0">
    <property type="entry name" value="PYRROLINE-5-CARBOXYLATE REDUCTASE 3"/>
    <property type="match status" value="1"/>
</dbReference>
<dbReference type="OrthoDB" id="9805754at2"/>
<dbReference type="SUPFAM" id="SSF51735">
    <property type="entry name" value="NAD(P)-binding Rossmann-fold domains"/>
    <property type="match status" value="1"/>
</dbReference>
<dbReference type="KEGG" id="avu:BK816_06195"/>
<dbReference type="InterPro" id="IPR000304">
    <property type="entry name" value="Pyrroline-COOH_reductase"/>
</dbReference>
<evidence type="ECO:0000259" key="7">
    <source>
        <dbReference type="Pfam" id="PF03807"/>
    </source>
</evidence>
<keyword evidence="4" id="KW-0641">Proline biosynthesis</keyword>
<evidence type="ECO:0000313" key="9">
    <source>
        <dbReference type="EMBL" id="AOZ72932.1"/>
    </source>
</evidence>
<proteinExistence type="inferred from homology"/>
<dbReference type="GO" id="GO:0055129">
    <property type="term" value="P:L-proline biosynthetic process"/>
    <property type="evidence" value="ECO:0007669"/>
    <property type="project" value="UniProtKB-UniRule"/>
</dbReference>
<comment type="pathway">
    <text evidence="4">Amino-acid biosynthesis; L-proline biosynthesis; L-proline from L-glutamate 5-semialdehyde: step 1/1.</text>
</comment>
<dbReference type="Pfam" id="PF03807">
    <property type="entry name" value="F420_oxidored"/>
    <property type="match status" value="1"/>
</dbReference>
<protein>
    <recommendedName>
        <fullName evidence="4 5">Pyrroline-5-carboxylate reductase</fullName>
        <shortName evidence="4">P5C reductase</shortName>
        <shortName evidence="4">P5CR</shortName>
        <ecNumber evidence="4 5">1.5.1.2</ecNumber>
    </recommendedName>
    <alternativeName>
        <fullName evidence="4">PCA reductase</fullName>
    </alternativeName>
</protein>
<comment type="catalytic activity">
    <reaction evidence="4">
        <text>L-proline + NAD(+) = (S)-1-pyrroline-5-carboxylate + NADH + 2 H(+)</text>
        <dbReference type="Rhea" id="RHEA:14105"/>
        <dbReference type="ChEBI" id="CHEBI:15378"/>
        <dbReference type="ChEBI" id="CHEBI:17388"/>
        <dbReference type="ChEBI" id="CHEBI:57540"/>
        <dbReference type="ChEBI" id="CHEBI:57945"/>
        <dbReference type="ChEBI" id="CHEBI:60039"/>
        <dbReference type="EC" id="1.5.1.2"/>
    </reaction>
</comment>
<feature type="domain" description="Pyrroline-5-carboxylate reductase dimerisation" evidence="8">
    <location>
        <begin position="170"/>
        <end position="275"/>
    </location>
</feature>
<comment type="function">
    <text evidence="4">Catalyzes the reduction of 1-pyrroline-5-carboxylate (PCA) to L-proline.</text>
</comment>
<keyword evidence="3 4" id="KW-0560">Oxidoreductase</keyword>
<gene>
    <name evidence="4" type="primary">proC</name>
    <name evidence="9" type="ORF">BK816_06195</name>
</gene>
<evidence type="ECO:0000256" key="3">
    <source>
        <dbReference type="ARBA" id="ARBA00023002"/>
    </source>
</evidence>
<feature type="binding site" evidence="6">
    <location>
        <begin position="16"/>
        <end position="21"/>
    </location>
    <ligand>
        <name>NADP(+)</name>
        <dbReference type="ChEBI" id="CHEBI:58349"/>
    </ligand>
</feature>
<dbReference type="Proteomes" id="UP000176288">
    <property type="component" value="Chromosome"/>
</dbReference>
<dbReference type="UniPathway" id="UPA00098">
    <property type="reaction ID" value="UER00361"/>
</dbReference>
<evidence type="ECO:0000256" key="1">
    <source>
        <dbReference type="ARBA" id="ARBA00005525"/>
    </source>
</evidence>